<proteinExistence type="predicted"/>
<organism evidence="1">
    <name type="scientific">Rhipicephalus zambeziensis</name>
    <dbReference type="NCBI Taxonomy" id="60191"/>
    <lineage>
        <taxon>Eukaryota</taxon>
        <taxon>Metazoa</taxon>
        <taxon>Ecdysozoa</taxon>
        <taxon>Arthropoda</taxon>
        <taxon>Chelicerata</taxon>
        <taxon>Arachnida</taxon>
        <taxon>Acari</taxon>
        <taxon>Parasitiformes</taxon>
        <taxon>Ixodida</taxon>
        <taxon>Ixodoidea</taxon>
        <taxon>Ixodidae</taxon>
        <taxon>Rhipicephalinae</taxon>
        <taxon>Rhipicephalus</taxon>
        <taxon>Rhipicephalus</taxon>
    </lineage>
</organism>
<protein>
    <submittedName>
        <fullName evidence="1">Uncharacterized protein</fullName>
    </submittedName>
</protein>
<accession>A0A224YCX3</accession>
<reference evidence="1" key="1">
    <citation type="journal article" date="2017" name="Parasit. Vectors">
        <title>Sialotranscriptomics of Rhipicephalus zambeziensis reveals intricate expression profiles of secretory proteins and suggests tight temporal transcriptional regulation during blood-feeding.</title>
        <authorList>
            <person name="de Castro M.H."/>
            <person name="de Klerk D."/>
            <person name="Pienaar R."/>
            <person name="Rees D.J.G."/>
            <person name="Mans B.J."/>
        </authorList>
    </citation>
    <scope>NUCLEOTIDE SEQUENCE</scope>
    <source>
        <tissue evidence="1">Salivary glands</tissue>
    </source>
</reference>
<dbReference type="AlphaFoldDB" id="A0A224YCX3"/>
<dbReference type="EMBL" id="GFPF01003629">
    <property type="protein sequence ID" value="MAA14775.1"/>
    <property type="molecule type" value="Transcribed_RNA"/>
</dbReference>
<name>A0A224YCX3_9ACAR</name>
<sequence length="119" mass="13327">MGTILRGCASVRKLISRDDFAENCGCSDGFVELCNFFAVCSARCRRIVGPSGLYRGNIEWQRTTFKFLHLTWQSSRPVPTLLCTSTAFSARFRRMLVFFFSSGCKDDGGAPPSCHLLRD</sequence>
<evidence type="ECO:0000313" key="1">
    <source>
        <dbReference type="EMBL" id="MAA14775.1"/>
    </source>
</evidence>